<feature type="chain" id="PRO_5018640094" description="Fungal N-terminal domain-containing protein" evidence="1">
    <location>
        <begin position="17"/>
        <end position="82"/>
    </location>
</feature>
<reference evidence="2 3" key="1">
    <citation type="submission" date="2018-08" db="EMBL/GenBank/DDBJ databases">
        <title>Draft genome sequences of two Aspergillus turcosus clinical strains isolated from bronchoalveolar lavage fluid: one azole-susceptible and the other azole-resistant.</title>
        <authorList>
            <person name="Parent-Michaud M."/>
            <person name="Dufresne P.J."/>
            <person name="Fournier E."/>
            <person name="Martineau C."/>
            <person name="Moreira S."/>
            <person name="Perkins V."/>
            <person name="De Repentigny L."/>
            <person name="Dufresne S.F."/>
        </authorList>
    </citation>
    <scope>NUCLEOTIDE SEQUENCE [LARGE SCALE GENOMIC DNA]</scope>
    <source>
        <strain evidence="2">HMR AF 1038</strain>
    </source>
</reference>
<name>A0A3R7FML8_9EURO</name>
<dbReference type="OrthoDB" id="4441576at2759"/>
<evidence type="ECO:0000313" key="3">
    <source>
        <dbReference type="Proteomes" id="UP000215289"/>
    </source>
</evidence>
<sequence length="82" mass="8575">MLLSSLTPIALIVALATNSKQTVDDMTALHNSLVQARASLEGWNGGLMGAIPVARKIQGVQSAAANARRSIDDSIFTILPTT</sequence>
<organism evidence="2 3">
    <name type="scientific">Aspergillus turcosus</name>
    <dbReference type="NCBI Taxonomy" id="1245748"/>
    <lineage>
        <taxon>Eukaryota</taxon>
        <taxon>Fungi</taxon>
        <taxon>Dikarya</taxon>
        <taxon>Ascomycota</taxon>
        <taxon>Pezizomycotina</taxon>
        <taxon>Eurotiomycetes</taxon>
        <taxon>Eurotiomycetidae</taxon>
        <taxon>Eurotiales</taxon>
        <taxon>Aspergillaceae</taxon>
        <taxon>Aspergillus</taxon>
        <taxon>Aspergillus subgen. Fumigati</taxon>
    </lineage>
</organism>
<accession>A0A3R7FML8</accession>
<protein>
    <recommendedName>
        <fullName evidence="4">Fungal N-terminal domain-containing protein</fullName>
    </recommendedName>
</protein>
<gene>
    <name evidence="2" type="ORF">CFD26_101236</name>
</gene>
<evidence type="ECO:0000313" key="2">
    <source>
        <dbReference type="EMBL" id="RLL93540.1"/>
    </source>
</evidence>
<dbReference type="Proteomes" id="UP000215289">
    <property type="component" value="Unassembled WGS sequence"/>
</dbReference>
<keyword evidence="1" id="KW-0732">Signal</keyword>
<keyword evidence="3" id="KW-1185">Reference proteome</keyword>
<proteinExistence type="predicted"/>
<dbReference type="AlphaFoldDB" id="A0A3R7FML8"/>
<comment type="caution">
    <text evidence="2">The sequence shown here is derived from an EMBL/GenBank/DDBJ whole genome shotgun (WGS) entry which is preliminary data.</text>
</comment>
<evidence type="ECO:0000256" key="1">
    <source>
        <dbReference type="SAM" id="SignalP"/>
    </source>
</evidence>
<feature type="signal peptide" evidence="1">
    <location>
        <begin position="1"/>
        <end position="16"/>
    </location>
</feature>
<evidence type="ECO:0008006" key="4">
    <source>
        <dbReference type="Google" id="ProtNLM"/>
    </source>
</evidence>
<dbReference type="EMBL" id="NIDN02000294">
    <property type="protein sequence ID" value="RLL93540.1"/>
    <property type="molecule type" value="Genomic_DNA"/>
</dbReference>